<organism evidence="4 5">
    <name type="scientific">Paenibacillus amylolyticus</name>
    <dbReference type="NCBI Taxonomy" id="1451"/>
    <lineage>
        <taxon>Bacteria</taxon>
        <taxon>Bacillati</taxon>
        <taxon>Bacillota</taxon>
        <taxon>Bacilli</taxon>
        <taxon>Bacillales</taxon>
        <taxon>Paenibacillaceae</taxon>
        <taxon>Paenibacillus</taxon>
    </lineage>
</organism>
<dbReference type="InterPro" id="IPR002110">
    <property type="entry name" value="Ankyrin_rpt"/>
</dbReference>
<evidence type="ECO:0008006" key="6">
    <source>
        <dbReference type="Google" id="ProtNLM"/>
    </source>
</evidence>
<dbReference type="PROSITE" id="PS50297">
    <property type="entry name" value="ANK_REP_REGION"/>
    <property type="match status" value="1"/>
</dbReference>
<evidence type="ECO:0000313" key="5">
    <source>
        <dbReference type="Proteomes" id="UP001254832"/>
    </source>
</evidence>
<dbReference type="SUPFAM" id="SSF48403">
    <property type="entry name" value="Ankyrin repeat"/>
    <property type="match status" value="1"/>
</dbReference>
<evidence type="ECO:0000313" key="4">
    <source>
        <dbReference type="EMBL" id="MDR6722766.1"/>
    </source>
</evidence>
<sequence>MEDIQELVNAIVNDPILSEKTYTYLILGTQNAFTSGYYRMIEDQYFSYDGDMTIHLFDKYINKNTDIMQGKGVLCIKVSKGILMEYGLVNDMNPEIYDMDALELTMHQRYGLKPVEEERKEVLQQSLKAEKVKDTLVFACYMNDMERIRTLAANAKKSHLDKVLKNRGTSLQFCSRHNNIEAFRLLAEKGATVGKRALTRTPLEIAFQHSQDIVNYIQSDFPEVYQKEVGKKGFTIARHCTDEYLLEGILRSGGDVNQEGKPFPPLHNFADYNNVVAMRFLLNNGADQESRNDCKQTALHRAVSAENADAIKVLLEYGVDLYAKDRDGTTPIDLAQVCVDQTIFKMMRGAQQA</sequence>
<protein>
    <recommendedName>
        <fullName evidence="6">Ankyrin repeat domain-containing protein</fullName>
    </recommendedName>
</protein>
<dbReference type="EMBL" id="JAVDTR010000003">
    <property type="protein sequence ID" value="MDR6722766.1"/>
    <property type="molecule type" value="Genomic_DNA"/>
</dbReference>
<name>A0AAP5LL82_PAEAM</name>
<dbReference type="Proteomes" id="UP001254832">
    <property type="component" value="Unassembled WGS sequence"/>
</dbReference>
<evidence type="ECO:0000256" key="2">
    <source>
        <dbReference type="ARBA" id="ARBA00023043"/>
    </source>
</evidence>
<dbReference type="PROSITE" id="PS50088">
    <property type="entry name" value="ANK_REPEAT"/>
    <property type="match status" value="2"/>
</dbReference>
<dbReference type="AlphaFoldDB" id="A0AAP5LL82"/>
<dbReference type="InterPro" id="IPR051165">
    <property type="entry name" value="Multifunctional_ANK_Repeat"/>
</dbReference>
<dbReference type="RefSeq" id="WP_310137211.1">
    <property type="nucleotide sequence ID" value="NZ_JAVDTR010000003.1"/>
</dbReference>
<dbReference type="SMART" id="SM00248">
    <property type="entry name" value="ANK"/>
    <property type="match status" value="3"/>
</dbReference>
<keyword evidence="1" id="KW-0677">Repeat</keyword>
<comment type="caution">
    <text evidence="4">The sequence shown here is derived from an EMBL/GenBank/DDBJ whole genome shotgun (WGS) entry which is preliminary data.</text>
</comment>
<accession>A0AAP5LL82</accession>
<gene>
    <name evidence="4" type="ORF">J2W91_001218</name>
</gene>
<proteinExistence type="predicted"/>
<feature type="repeat" description="ANK" evidence="3">
    <location>
        <begin position="261"/>
        <end position="293"/>
    </location>
</feature>
<reference evidence="4" key="1">
    <citation type="submission" date="2023-07" db="EMBL/GenBank/DDBJ databases">
        <title>Sorghum-associated microbial communities from plants grown in Nebraska, USA.</title>
        <authorList>
            <person name="Schachtman D."/>
        </authorList>
    </citation>
    <scope>NUCLEOTIDE SEQUENCE</scope>
    <source>
        <strain evidence="4">BE80</strain>
    </source>
</reference>
<evidence type="ECO:0000256" key="1">
    <source>
        <dbReference type="ARBA" id="ARBA00022737"/>
    </source>
</evidence>
<dbReference type="Pfam" id="PF13857">
    <property type="entry name" value="Ank_5"/>
    <property type="match status" value="1"/>
</dbReference>
<dbReference type="InterPro" id="IPR036770">
    <property type="entry name" value="Ankyrin_rpt-contain_sf"/>
</dbReference>
<keyword evidence="2 3" id="KW-0040">ANK repeat</keyword>
<dbReference type="PANTHER" id="PTHR24123:SF33">
    <property type="entry name" value="PROTEIN HOS4"/>
    <property type="match status" value="1"/>
</dbReference>
<evidence type="ECO:0000256" key="3">
    <source>
        <dbReference type="PROSITE-ProRule" id="PRU00023"/>
    </source>
</evidence>
<dbReference type="PANTHER" id="PTHR24123">
    <property type="entry name" value="ANKYRIN REPEAT-CONTAINING"/>
    <property type="match status" value="1"/>
</dbReference>
<feature type="repeat" description="ANK" evidence="3">
    <location>
        <begin position="294"/>
        <end position="326"/>
    </location>
</feature>
<dbReference type="Gene3D" id="1.25.40.20">
    <property type="entry name" value="Ankyrin repeat-containing domain"/>
    <property type="match status" value="2"/>
</dbReference>